<accession>A0ABW2GEC8</accession>
<dbReference type="CDD" id="cd06170">
    <property type="entry name" value="LuxR_C_like"/>
    <property type="match status" value="1"/>
</dbReference>
<sequence length="1034" mass="111526">MLTRVETRSISPVFVGRADEVKTLDAVLARAHAGEPQFVLVGGEAGVGKTRLLEEFAARAGQGGADVVVGGCLELGADGLPFAPFATALRALHRIVGEELTQAVAGREAELARLLPGLGAPAFAGADLAPAPSHDPDARARLFELTARLLERLTARRTVVLALEDLHWADRSTRELLGYLVRSVQSARLLILATYRSDDVHRRHPLRPFLAELDRLRTVRRVELERLTLEEVRRQLAGIGGSEPERGRVAHIHARSEGNPFFVEELALTDAGQCSLSDSLRDLLLVRLEALPEAAQSIVRIAARNTRVEHRLLQVVAGLPEDELLAGLRTAVSANVLVAEDEGPSWGGAGAGAGGWEGTGYRFRHALLREAALDDLLPGERTRLSRRYAEALEADPSLVRPEERATRLASYWYHARDAAKALPAVLDAIAAARERHAYAEQLDLLERAMELWEEVPEELRAGLPPLVSLESYPPCGCRSDGRGLELHFLDLLAEACVASRLDGRREIGLGFVKKALQLTDRIPGGDPQRAAWFWLERSRLLTGLGRGDGWAELARAMELVRELPPSSVHADVLSLTAAWHMLHTQDEHTIPLAERAAEMAREVGAEEVELHARITLATLRSRTGETAGWIEEMYAVRELALRIGAPNTVQRVLINLPDSLLKLGRAREAVEEGLAGIEVLRGRGLHDGAAFCAANAAEALIALGELDRARELLDAWRPAAFGSGTQTSLALHAAEIAVLRGEFGAIPELLEAAHAHQGRNDRIPQWAIPLAVVEMRHAVGEGRYPEALAVLEKQLDRLPLPGQDGYVWSLLAYGAGLVADSAGLPGIDPDTRAALPARLAAEAERLAECPVAPLDLILRAELARARGTYDPDALAAAAQGFAAFGYPLADAQLAFRRAEALLETGGSRAQAGELLTEAWATAGRLGARPLREEVERLAARARLPLGQDSPPPAAGDTLGLTARERDVLRLVSAGRSNRQIAEELFISPKTASVHVSNLMAKLGVSSRVEAAALSHRLRLFTEPAAANTGERTGG</sequence>
<protein>
    <submittedName>
        <fullName evidence="4">AAA family ATPase</fullName>
    </submittedName>
</protein>
<reference evidence="5" key="1">
    <citation type="journal article" date="2019" name="Int. J. Syst. Evol. Microbiol.">
        <title>The Global Catalogue of Microorganisms (GCM) 10K type strain sequencing project: providing services to taxonomists for standard genome sequencing and annotation.</title>
        <authorList>
            <consortium name="The Broad Institute Genomics Platform"/>
            <consortium name="The Broad Institute Genome Sequencing Center for Infectious Disease"/>
            <person name="Wu L."/>
            <person name="Ma J."/>
        </authorList>
    </citation>
    <scope>NUCLEOTIDE SEQUENCE [LARGE SCALE GENOMIC DNA]</scope>
    <source>
        <strain evidence="5">CGMCC 1.13681</strain>
    </source>
</reference>
<dbReference type="SMART" id="SM00421">
    <property type="entry name" value="HTH_LUXR"/>
    <property type="match status" value="1"/>
</dbReference>
<comment type="caution">
    <text evidence="4">The sequence shown here is derived from an EMBL/GenBank/DDBJ whole genome shotgun (WGS) entry which is preliminary data.</text>
</comment>
<dbReference type="InterPro" id="IPR000792">
    <property type="entry name" value="Tscrpt_reg_LuxR_C"/>
</dbReference>
<dbReference type="Proteomes" id="UP001596413">
    <property type="component" value="Unassembled WGS sequence"/>
</dbReference>
<dbReference type="PANTHER" id="PTHR16305">
    <property type="entry name" value="TESTICULAR SOLUBLE ADENYLYL CYCLASE"/>
    <property type="match status" value="1"/>
</dbReference>
<dbReference type="PANTHER" id="PTHR16305:SF35">
    <property type="entry name" value="TRANSCRIPTIONAL ACTIVATOR DOMAIN"/>
    <property type="match status" value="1"/>
</dbReference>
<dbReference type="Gene3D" id="1.10.10.10">
    <property type="entry name" value="Winged helix-like DNA-binding domain superfamily/Winged helix DNA-binding domain"/>
    <property type="match status" value="1"/>
</dbReference>
<gene>
    <name evidence="4" type="ORF">ACFQLX_13020</name>
</gene>
<dbReference type="Gene3D" id="3.40.50.300">
    <property type="entry name" value="P-loop containing nucleotide triphosphate hydrolases"/>
    <property type="match status" value="1"/>
</dbReference>
<dbReference type="SUPFAM" id="SSF46894">
    <property type="entry name" value="C-terminal effector domain of the bipartite response regulators"/>
    <property type="match status" value="1"/>
</dbReference>
<dbReference type="EMBL" id="JBHSZO010000017">
    <property type="protein sequence ID" value="MFC7219080.1"/>
    <property type="molecule type" value="Genomic_DNA"/>
</dbReference>
<dbReference type="Gene3D" id="1.25.40.10">
    <property type="entry name" value="Tetratricopeptide repeat domain"/>
    <property type="match status" value="1"/>
</dbReference>
<keyword evidence="2" id="KW-0067">ATP-binding</keyword>
<evidence type="ECO:0000313" key="4">
    <source>
        <dbReference type="EMBL" id="MFC7219080.1"/>
    </source>
</evidence>
<dbReference type="Pfam" id="PF00196">
    <property type="entry name" value="GerE"/>
    <property type="match status" value="1"/>
</dbReference>
<evidence type="ECO:0000259" key="3">
    <source>
        <dbReference type="PROSITE" id="PS50043"/>
    </source>
</evidence>
<dbReference type="SUPFAM" id="SSF52540">
    <property type="entry name" value="P-loop containing nucleoside triphosphate hydrolases"/>
    <property type="match status" value="1"/>
</dbReference>
<proteinExistence type="predicted"/>
<dbReference type="PROSITE" id="PS50043">
    <property type="entry name" value="HTH_LUXR_2"/>
    <property type="match status" value="1"/>
</dbReference>
<dbReference type="InterPro" id="IPR036388">
    <property type="entry name" value="WH-like_DNA-bd_sf"/>
</dbReference>
<dbReference type="PRINTS" id="PR00038">
    <property type="entry name" value="HTHLUXR"/>
</dbReference>
<keyword evidence="5" id="KW-1185">Reference proteome</keyword>
<feature type="domain" description="HTH luxR-type" evidence="3">
    <location>
        <begin position="953"/>
        <end position="1018"/>
    </location>
</feature>
<dbReference type="RefSeq" id="WP_386414597.1">
    <property type="nucleotide sequence ID" value="NZ_JBHSZO010000017.1"/>
</dbReference>
<dbReference type="InterPro" id="IPR041664">
    <property type="entry name" value="AAA_16"/>
</dbReference>
<dbReference type="InterPro" id="IPR016032">
    <property type="entry name" value="Sig_transdc_resp-reg_C-effctor"/>
</dbReference>
<dbReference type="InterPro" id="IPR011990">
    <property type="entry name" value="TPR-like_helical_dom_sf"/>
</dbReference>
<evidence type="ECO:0000256" key="1">
    <source>
        <dbReference type="ARBA" id="ARBA00022741"/>
    </source>
</evidence>
<organism evidence="4 5">
    <name type="scientific">Streptomyces polyrhachis</name>
    <dbReference type="NCBI Taxonomy" id="1282885"/>
    <lineage>
        <taxon>Bacteria</taxon>
        <taxon>Bacillati</taxon>
        <taxon>Actinomycetota</taxon>
        <taxon>Actinomycetes</taxon>
        <taxon>Kitasatosporales</taxon>
        <taxon>Streptomycetaceae</taxon>
        <taxon>Streptomyces</taxon>
    </lineage>
</organism>
<evidence type="ECO:0000313" key="5">
    <source>
        <dbReference type="Proteomes" id="UP001596413"/>
    </source>
</evidence>
<dbReference type="InterPro" id="IPR027417">
    <property type="entry name" value="P-loop_NTPase"/>
</dbReference>
<evidence type="ECO:0000256" key="2">
    <source>
        <dbReference type="ARBA" id="ARBA00022840"/>
    </source>
</evidence>
<keyword evidence="1" id="KW-0547">Nucleotide-binding</keyword>
<name>A0ABW2GEC8_9ACTN</name>
<dbReference type="Pfam" id="PF13191">
    <property type="entry name" value="AAA_16"/>
    <property type="match status" value="1"/>
</dbReference>